<feature type="domain" description="AMP-binding enzyme C-terminal" evidence="7">
    <location>
        <begin position="534"/>
        <end position="611"/>
    </location>
</feature>
<dbReference type="GO" id="GO:0005524">
    <property type="term" value="F:ATP binding"/>
    <property type="evidence" value="ECO:0007669"/>
    <property type="project" value="UniProtKB-KW"/>
</dbReference>
<sequence length="668" mass="72469">MDDQQNQRSRYVATGGRCEDTNVMRFMRKHNIDAIEDLLVRSVDDPEWFWPAVEHEVGITWHRAPTDYAAPADFGGVWFEGGMGNAVDSVLGQHLGAQRDKTALHWVGEPGDVVELSYAQLASRVEVLVRTLRGLGVGVGDRVGIFLPNLPEAYISMLACSHIGAVFCPVFSGYGEASVLQRFSHFLPQVIVTCDGFWRGGKVRRLKQTIDAVRARLPEPARVIMLVRAGIEVGWNPESDIPYPSDPPEPLSLSATASLAAEHPLAVLYTSGSTGEPKGTVHTHGSYVLKCVNDYFFCFDVKPTDRVLWLGDPGWAAGSHMLYAALTIGATAIIYEGSPDYPRPGRLWQEVAVSGTTILGLSPTVLRQARQHGLRPAEENDLSQLRLLGSAGEAWDEDTWKWFFLEVGKQRCPIINWSGGTEVAGGILGCYPHLPLVPAAFHGAVPGMAPDVVDATGKPVVGTVGELIITRPAMGMTRSFWKNDEGFRSAYLKARPGVWTHGDLALRDEAGAWFVVGRSDDTLKVAGRRVGPAEMESVVNDHPYVVESAVISIPGGEKGYLLCVFVVASPGGDSLDLANEVAERVIAQMGRPFAPDRVVVVPELPKSRSFKILRRVIRDVATGAADPDLSAVENMESLQSIPLISASAPFKASEDSDRKEANGVTAYV</sequence>
<dbReference type="InterPro" id="IPR042099">
    <property type="entry name" value="ANL_N_sf"/>
</dbReference>
<dbReference type="PANTHER" id="PTHR24095:SF14">
    <property type="entry name" value="ACETYL-COENZYME A SYNTHETASE 1"/>
    <property type="match status" value="1"/>
</dbReference>
<dbReference type="Gene3D" id="3.40.50.12780">
    <property type="entry name" value="N-terminal domain of ligase-like"/>
    <property type="match status" value="1"/>
</dbReference>
<evidence type="ECO:0000256" key="2">
    <source>
        <dbReference type="ARBA" id="ARBA00022598"/>
    </source>
</evidence>
<keyword evidence="4" id="KW-0067">ATP-binding</keyword>
<reference evidence="8 9" key="1">
    <citation type="submission" date="2019-03" db="EMBL/GenBank/DDBJ databases">
        <title>Genomic Encyclopedia of Type Strains, Phase IV (KMG-IV): sequencing the most valuable type-strain genomes for metagenomic binning, comparative biology and taxonomic classification.</title>
        <authorList>
            <person name="Goeker M."/>
        </authorList>
    </citation>
    <scope>NUCLEOTIDE SEQUENCE [LARGE SCALE GENOMIC DNA]</scope>
    <source>
        <strain evidence="8 9">DSM 24591</strain>
    </source>
</reference>
<keyword evidence="5" id="KW-0007">Acetylation</keyword>
<dbReference type="InterPro" id="IPR000873">
    <property type="entry name" value="AMP-dep_synth/lig_dom"/>
</dbReference>
<dbReference type="GO" id="GO:0006085">
    <property type="term" value="P:acetyl-CoA biosynthetic process"/>
    <property type="evidence" value="ECO:0007669"/>
    <property type="project" value="TreeGrafter"/>
</dbReference>
<organism evidence="8 9">
    <name type="scientific">Paralcaligenes ureilyticus</name>
    <dbReference type="NCBI Taxonomy" id="627131"/>
    <lineage>
        <taxon>Bacteria</taxon>
        <taxon>Pseudomonadati</taxon>
        <taxon>Pseudomonadota</taxon>
        <taxon>Betaproteobacteria</taxon>
        <taxon>Burkholderiales</taxon>
        <taxon>Alcaligenaceae</taxon>
        <taxon>Paralcaligenes</taxon>
    </lineage>
</organism>
<protein>
    <recommendedName>
        <fullName evidence="1">acetate--CoA ligase</fullName>
        <ecNumber evidence="1">6.2.1.1</ecNumber>
    </recommendedName>
</protein>
<dbReference type="Pfam" id="PF13193">
    <property type="entry name" value="AMP-binding_C"/>
    <property type="match status" value="1"/>
</dbReference>
<evidence type="ECO:0000259" key="7">
    <source>
        <dbReference type="Pfam" id="PF13193"/>
    </source>
</evidence>
<evidence type="ECO:0000256" key="1">
    <source>
        <dbReference type="ARBA" id="ARBA00013275"/>
    </source>
</evidence>
<evidence type="ECO:0000259" key="6">
    <source>
        <dbReference type="Pfam" id="PF00501"/>
    </source>
</evidence>
<evidence type="ECO:0000256" key="5">
    <source>
        <dbReference type="ARBA" id="ARBA00022990"/>
    </source>
</evidence>
<dbReference type="GO" id="GO:0003987">
    <property type="term" value="F:acetate-CoA ligase activity"/>
    <property type="evidence" value="ECO:0007669"/>
    <property type="project" value="UniProtKB-EC"/>
</dbReference>
<dbReference type="SUPFAM" id="SSF56801">
    <property type="entry name" value="Acetyl-CoA synthetase-like"/>
    <property type="match status" value="1"/>
</dbReference>
<dbReference type="Pfam" id="PF00501">
    <property type="entry name" value="AMP-binding"/>
    <property type="match status" value="1"/>
</dbReference>
<proteinExistence type="predicted"/>
<dbReference type="EC" id="6.2.1.1" evidence="1"/>
<dbReference type="InterPro" id="IPR025110">
    <property type="entry name" value="AMP-bd_C"/>
</dbReference>
<dbReference type="InterPro" id="IPR020845">
    <property type="entry name" value="AMP-binding_CS"/>
</dbReference>
<dbReference type="InterPro" id="IPR045851">
    <property type="entry name" value="AMP-bd_C_sf"/>
</dbReference>
<dbReference type="Proteomes" id="UP000295525">
    <property type="component" value="Unassembled WGS sequence"/>
</dbReference>
<dbReference type="AlphaFoldDB" id="A0A4V2UY77"/>
<evidence type="ECO:0000256" key="3">
    <source>
        <dbReference type="ARBA" id="ARBA00022741"/>
    </source>
</evidence>
<evidence type="ECO:0000313" key="9">
    <source>
        <dbReference type="Proteomes" id="UP000295525"/>
    </source>
</evidence>
<dbReference type="RefSeq" id="WP_132582836.1">
    <property type="nucleotide sequence ID" value="NZ_SMAJ01000008.1"/>
</dbReference>
<feature type="domain" description="AMP-dependent synthetase/ligase" evidence="6">
    <location>
        <begin position="97"/>
        <end position="474"/>
    </location>
</feature>
<evidence type="ECO:0000256" key="4">
    <source>
        <dbReference type="ARBA" id="ARBA00022840"/>
    </source>
</evidence>
<keyword evidence="3" id="KW-0547">Nucleotide-binding</keyword>
<dbReference type="OrthoDB" id="9766486at2"/>
<gene>
    <name evidence="8" type="ORF">EDC26_10854</name>
</gene>
<comment type="caution">
    <text evidence="8">The sequence shown here is derived from an EMBL/GenBank/DDBJ whole genome shotgun (WGS) entry which is preliminary data.</text>
</comment>
<dbReference type="PROSITE" id="PS00455">
    <property type="entry name" value="AMP_BINDING"/>
    <property type="match status" value="1"/>
</dbReference>
<accession>A0A4V2UY77</accession>
<evidence type="ECO:0000313" key="8">
    <source>
        <dbReference type="EMBL" id="TCT06318.1"/>
    </source>
</evidence>
<name>A0A4V2UY77_9BURK</name>
<dbReference type="EMBL" id="SMAJ01000008">
    <property type="protein sequence ID" value="TCT06318.1"/>
    <property type="molecule type" value="Genomic_DNA"/>
</dbReference>
<keyword evidence="2" id="KW-0436">Ligase</keyword>
<dbReference type="Gene3D" id="3.30.300.30">
    <property type="match status" value="1"/>
</dbReference>
<dbReference type="PANTHER" id="PTHR24095">
    <property type="entry name" value="ACETYL-COENZYME A SYNTHETASE"/>
    <property type="match status" value="1"/>
</dbReference>
<keyword evidence="9" id="KW-1185">Reference proteome</keyword>